<keyword evidence="2" id="KW-1185">Reference proteome</keyword>
<dbReference type="VEuPathDB" id="FungiDB:RhiirA1_475141"/>
<dbReference type="EMBL" id="LLXI01000389">
    <property type="protein sequence ID" value="PKY45505.1"/>
    <property type="molecule type" value="Genomic_DNA"/>
</dbReference>
<proteinExistence type="predicted"/>
<reference evidence="1 2" key="1">
    <citation type="submission" date="2015-10" db="EMBL/GenBank/DDBJ databases">
        <title>Genome analyses suggest a sexual origin of heterokaryosis in a supposedly ancient asexual fungus.</title>
        <authorList>
            <person name="Ropars J."/>
            <person name="Sedzielewska K."/>
            <person name="Noel J."/>
            <person name="Charron P."/>
            <person name="Farinelli L."/>
            <person name="Marton T."/>
            <person name="Kruger M."/>
            <person name="Pelin A."/>
            <person name="Brachmann A."/>
            <person name="Corradi N."/>
        </authorList>
    </citation>
    <scope>NUCLEOTIDE SEQUENCE [LARGE SCALE GENOMIC DNA]</scope>
    <source>
        <strain evidence="1 2">A4</strain>
    </source>
</reference>
<comment type="caution">
    <text evidence="1">The sequence shown here is derived from an EMBL/GenBank/DDBJ whole genome shotgun (WGS) entry which is preliminary data.</text>
</comment>
<dbReference type="Proteomes" id="UP000234323">
    <property type="component" value="Unassembled WGS sequence"/>
</dbReference>
<evidence type="ECO:0000313" key="1">
    <source>
        <dbReference type="EMBL" id="PKY45505.1"/>
    </source>
</evidence>
<accession>A0A2I1GFX3</accession>
<dbReference type="AlphaFoldDB" id="A0A2I1GFX3"/>
<gene>
    <name evidence="1" type="ORF">RhiirA4_460107</name>
</gene>
<name>A0A2I1GFX3_9GLOM</name>
<protein>
    <submittedName>
        <fullName evidence="1">Uncharacterized protein</fullName>
    </submittedName>
</protein>
<evidence type="ECO:0000313" key="2">
    <source>
        <dbReference type="Proteomes" id="UP000234323"/>
    </source>
</evidence>
<sequence length="126" mass="14782">MPDREICCTVNLEIWYSIDEGYKSYHILQDQLYDHISYLKYKRCQLSDRLAIAKNKIQCNYIKLMKTKDFTSSLITLNNLNIKDFNFRLSVGIGFQLWISELNISGLITSALNYKNVSIFEGYIFS</sequence>
<organism evidence="1 2">
    <name type="scientific">Rhizophagus irregularis</name>
    <dbReference type="NCBI Taxonomy" id="588596"/>
    <lineage>
        <taxon>Eukaryota</taxon>
        <taxon>Fungi</taxon>
        <taxon>Fungi incertae sedis</taxon>
        <taxon>Mucoromycota</taxon>
        <taxon>Glomeromycotina</taxon>
        <taxon>Glomeromycetes</taxon>
        <taxon>Glomerales</taxon>
        <taxon>Glomeraceae</taxon>
        <taxon>Rhizophagus</taxon>
    </lineage>
</organism>